<evidence type="ECO:0000313" key="2">
    <source>
        <dbReference type="EMBL" id="QKU22482.1"/>
    </source>
</evidence>
<evidence type="ECO:0008006" key="4">
    <source>
        <dbReference type="Google" id="ProtNLM"/>
    </source>
</evidence>
<name>A0A6N1MX72_ACILW</name>
<dbReference type="EMBL" id="CP054803">
    <property type="protein sequence ID" value="QKU22482.1"/>
    <property type="molecule type" value="Genomic_DNA"/>
</dbReference>
<keyword evidence="1" id="KW-1133">Transmembrane helix</keyword>
<dbReference type="AlphaFoldDB" id="A0A6N1MX72"/>
<gene>
    <name evidence="2" type="ORF">FOB19_14420</name>
</gene>
<organism evidence="2 3">
    <name type="scientific">Acinetobacter lwoffii</name>
    <dbReference type="NCBI Taxonomy" id="28090"/>
    <lineage>
        <taxon>Bacteria</taxon>
        <taxon>Pseudomonadati</taxon>
        <taxon>Pseudomonadota</taxon>
        <taxon>Gammaproteobacteria</taxon>
        <taxon>Moraxellales</taxon>
        <taxon>Moraxellaceae</taxon>
        <taxon>Acinetobacter</taxon>
    </lineage>
</organism>
<sequence>MKEQFRPALSVQYQPLHFWVLYTLICYLSYQFHFYLKTTQQEWSFDLSVFNDWVIALIQHPIDITDAYVNAFTLLMILYVFIWHSISRRKVLIINYHNIYWSIGKFRISQTFQLNLDTKIQYIQIPPHEPTIHLIRLKNQHQEFTINLEQFESRDREEIQQRLQIL</sequence>
<feature type="transmembrane region" description="Helical" evidence="1">
    <location>
        <begin position="68"/>
        <end position="86"/>
    </location>
</feature>
<accession>A0A6N1MX72</accession>
<dbReference type="Proteomes" id="UP000509126">
    <property type="component" value="Chromosome"/>
</dbReference>
<keyword evidence="1" id="KW-0472">Membrane</keyword>
<reference evidence="2 3" key="1">
    <citation type="submission" date="2019-11" db="EMBL/GenBank/DDBJ databases">
        <title>FDA dAtabase for Regulatory Grade micrObial Sequences (FDA-ARGOS): Supporting development and validation of Infectious Disease Dx tests.</title>
        <authorList>
            <person name="Patel R."/>
            <person name="Rucinski S."/>
            <person name="Tallon L."/>
            <person name="Sadzewicz L."/>
            <person name="Vavikolanu K."/>
            <person name="Mehta A."/>
            <person name="Aluvathingal J."/>
            <person name="Nadendla S."/>
            <person name="Nandy P."/>
            <person name="Geyer C."/>
            <person name="Yan Y."/>
            <person name="Sichtig H."/>
        </authorList>
    </citation>
    <scope>NUCLEOTIDE SEQUENCE [LARGE SCALE GENOMIC DNA]</scope>
    <source>
        <strain evidence="2 3">FDAARGOS_557</strain>
    </source>
</reference>
<keyword evidence="1" id="KW-0812">Transmembrane</keyword>
<protein>
    <recommendedName>
        <fullName evidence="4">DUF304 domain-containing protein</fullName>
    </recommendedName>
</protein>
<evidence type="ECO:0000256" key="1">
    <source>
        <dbReference type="SAM" id="Phobius"/>
    </source>
</evidence>
<evidence type="ECO:0000313" key="3">
    <source>
        <dbReference type="Proteomes" id="UP000509126"/>
    </source>
</evidence>
<dbReference type="RefSeq" id="WP_174894626.1">
    <property type="nucleotide sequence ID" value="NZ_CP054803.1"/>
</dbReference>
<proteinExistence type="predicted"/>
<feature type="transmembrane region" description="Helical" evidence="1">
    <location>
        <begin position="16"/>
        <end position="36"/>
    </location>
</feature>